<keyword evidence="4" id="KW-0472">Membrane</keyword>
<dbReference type="PROSITE" id="PS51257">
    <property type="entry name" value="PROKAR_LIPOPROTEIN"/>
    <property type="match status" value="1"/>
</dbReference>
<dbReference type="InterPro" id="IPR033985">
    <property type="entry name" value="SusD-like_N"/>
</dbReference>
<comment type="similarity">
    <text evidence="2">Belongs to the SusD family.</text>
</comment>
<dbReference type="Proteomes" id="UP001311730">
    <property type="component" value="Unassembled WGS sequence"/>
</dbReference>
<dbReference type="CDD" id="cd08977">
    <property type="entry name" value="SusD"/>
    <property type="match status" value="1"/>
</dbReference>
<protein>
    <submittedName>
        <fullName evidence="8">RagB/SusD family nutrient uptake outer membrane protein</fullName>
    </submittedName>
</protein>
<comment type="subcellular location">
    <subcellularLocation>
        <location evidence="1">Cell outer membrane</location>
    </subcellularLocation>
</comment>
<name>A0ABU5Z5L5_9FLAO</name>
<organism evidence="8 9">
    <name type="scientific">Capnocytophaga gingivalis</name>
    <dbReference type="NCBI Taxonomy" id="1017"/>
    <lineage>
        <taxon>Bacteria</taxon>
        <taxon>Pseudomonadati</taxon>
        <taxon>Bacteroidota</taxon>
        <taxon>Flavobacteriia</taxon>
        <taxon>Flavobacteriales</taxon>
        <taxon>Flavobacteriaceae</taxon>
        <taxon>Capnocytophaga</taxon>
    </lineage>
</organism>
<evidence type="ECO:0000313" key="8">
    <source>
        <dbReference type="EMBL" id="MEB3074238.1"/>
    </source>
</evidence>
<evidence type="ECO:0000256" key="3">
    <source>
        <dbReference type="ARBA" id="ARBA00022729"/>
    </source>
</evidence>
<gene>
    <name evidence="8" type="ORF">VJJ08_02850</name>
</gene>
<evidence type="ECO:0000256" key="1">
    <source>
        <dbReference type="ARBA" id="ARBA00004442"/>
    </source>
</evidence>
<sequence length="482" mass="54127">MKKNIYHLALIVFFILFSSCSKEFTETQFFQEDRADEGISSVEQLSSLLRGAYVSMRDANYLGCNYRAYAEIRSDEMHYLFNSPSLTEVATYTLSGQDAYGPTEFTWKTIYQVVASANIVINAPDDLPWGEGNTPQERTNEIKKLKAQAYTVRALAFFDLLRLYGQKYAGGTLGVVLPIRYDANAHSTRATIPQTESQIETDFQKAIELFEQVAHSQGVPLENLVDTDHRNYISPLAVKALQSRYYLYKSEWTRAAGCALDVIFSGIYQSASASELKSSFQKANAPNSIFELTVGINGTLSTQSYDYLINSKGSGEMAVSRQAQQLYEPGDVRASLIETDDIIGIDMYFLNDKFSDLEGNSNIKVIRYEEVLLNAIEALLHSGDDETALTLYNELRGQRGLSEVTSVSLDELKKERVRELLGEGFRYWDLLRWGDTVPQGNIDGSFSPSNNKTVPNRLFAFPIPQTERMSPNSKGVQQNEGY</sequence>
<dbReference type="EMBL" id="JAYKBW010000003">
    <property type="protein sequence ID" value="MEB3074238.1"/>
    <property type="molecule type" value="Genomic_DNA"/>
</dbReference>
<dbReference type="Gene3D" id="2.20.20.130">
    <property type="match status" value="1"/>
</dbReference>
<dbReference type="Gene3D" id="1.25.40.900">
    <property type="match status" value="1"/>
</dbReference>
<feature type="domain" description="RagB/SusD" evidence="6">
    <location>
        <begin position="357"/>
        <end position="482"/>
    </location>
</feature>
<evidence type="ECO:0000259" key="7">
    <source>
        <dbReference type="Pfam" id="PF14322"/>
    </source>
</evidence>
<evidence type="ECO:0000313" key="9">
    <source>
        <dbReference type="Proteomes" id="UP001311730"/>
    </source>
</evidence>
<dbReference type="SUPFAM" id="SSF48452">
    <property type="entry name" value="TPR-like"/>
    <property type="match status" value="1"/>
</dbReference>
<reference evidence="8 9" key="1">
    <citation type="submission" date="2023-12" db="EMBL/GenBank/DDBJ databases">
        <title>Genomic sequences of Capnocytophaga and Parvimonas strains.</title>
        <authorList>
            <person name="Watt R.M."/>
            <person name="Wang M."/>
            <person name="Yang T."/>
            <person name="Tong W.M."/>
        </authorList>
    </citation>
    <scope>NUCLEOTIDE SEQUENCE [LARGE SCALE GENOMIC DNA]</scope>
    <source>
        <strain evidence="8 9">CCUG 13096</strain>
    </source>
</reference>
<accession>A0ABU5Z5L5</accession>
<keyword evidence="9" id="KW-1185">Reference proteome</keyword>
<dbReference type="InterPro" id="IPR011990">
    <property type="entry name" value="TPR-like_helical_dom_sf"/>
</dbReference>
<evidence type="ECO:0000256" key="4">
    <source>
        <dbReference type="ARBA" id="ARBA00023136"/>
    </source>
</evidence>
<keyword evidence="5" id="KW-0998">Cell outer membrane</keyword>
<evidence type="ECO:0000259" key="6">
    <source>
        <dbReference type="Pfam" id="PF07980"/>
    </source>
</evidence>
<dbReference type="InterPro" id="IPR012944">
    <property type="entry name" value="SusD_RagB_dom"/>
</dbReference>
<dbReference type="Gene3D" id="1.25.40.390">
    <property type="match status" value="1"/>
</dbReference>
<evidence type="ECO:0000256" key="2">
    <source>
        <dbReference type="ARBA" id="ARBA00006275"/>
    </source>
</evidence>
<comment type="caution">
    <text evidence="8">The sequence shown here is derived from an EMBL/GenBank/DDBJ whole genome shotgun (WGS) entry which is preliminary data.</text>
</comment>
<feature type="domain" description="SusD-like N-terminal" evidence="7">
    <location>
        <begin position="92"/>
        <end position="214"/>
    </location>
</feature>
<keyword evidence="3" id="KW-0732">Signal</keyword>
<dbReference type="Pfam" id="PF14322">
    <property type="entry name" value="SusD-like_3"/>
    <property type="match status" value="1"/>
</dbReference>
<dbReference type="RefSeq" id="WP_298828379.1">
    <property type="nucleotide sequence ID" value="NZ_JAYKBW010000003.1"/>
</dbReference>
<dbReference type="Pfam" id="PF07980">
    <property type="entry name" value="SusD_RagB"/>
    <property type="match status" value="1"/>
</dbReference>
<proteinExistence type="inferred from homology"/>
<evidence type="ECO:0000256" key="5">
    <source>
        <dbReference type="ARBA" id="ARBA00023237"/>
    </source>
</evidence>